<evidence type="ECO:0000313" key="3">
    <source>
        <dbReference type="Proteomes" id="UP000295818"/>
    </source>
</evidence>
<protein>
    <recommendedName>
        <fullName evidence="1">ChrB N-terminal domain-containing protein</fullName>
    </recommendedName>
</protein>
<organism evidence="2 3">
    <name type="scientific">Kribbella orskensis</name>
    <dbReference type="NCBI Taxonomy" id="2512216"/>
    <lineage>
        <taxon>Bacteria</taxon>
        <taxon>Bacillati</taxon>
        <taxon>Actinomycetota</taxon>
        <taxon>Actinomycetes</taxon>
        <taxon>Propionibacteriales</taxon>
        <taxon>Kribbellaceae</taxon>
        <taxon>Kribbella</taxon>
    </lineage>
</organism>
<name>A0ABY2BGK7_9ACTN</name>
<gene>
    <name evidence="2" type="ORF">EV644_115168</name>
</gene>
<proteinExistence type="predicted"/>
<evidence type="ECO:0000259" key="1">
    <source>
        <dbReference type="Pfam" id="PF20229"/>
    </source>
</evidence>
<accession>A0ABY2BGK7</accession>
<sequence length="196" mass="21190">MSTDGQVRWLLVSITTGADASLRVHVWRQLRKLGAVYLQNSVCLLPQVGAVPQTVQRLAARVNSSGGRARILHTTFTDPAEEAAIAGEQRADRDTEYGEVVERTPAFLDEIAKETARGRATYAEVEESEADLERFEKWLAAIAARDYFNSPGGQAARDAVQACRAAFTAFEAAALAADTGTPTATDTPQLRVVDNP</sequence>
<keyword evidence="3" id="KW-1185">Reference proteome</keyword>
<dbReference type="Proteomes" id="UP000295818">
    <property type="component" value="Unassembled WGS sequence"/>
</dbReference>
<dbReference type="EMBL" id="SLWM01000015">
    <property type="protein sequence ID" value="TCO17146.1"/>
    <property type="molecule type" value="Genomic_DNA"/>
</dbReference>
<dbReference type="Pfam" id="PF20229">
    <property type="entry name" value="ChrB_N"/>
    <property type="match status" value="1"/>
</dbReference>
<reference evidence="2 3" key="1">
    <citation type="journal article" date="2015" name="Stand. Genomic Sci.">
        <title>Genomic Encyclopedia of Bacterial and Archaeal Type Strains, Phase III: the genomes of soil and plant-associated and newly described type strains.</title>
        <authorList>
            <person name="Whitman W.B."/>
            <person name="Woyke T."/>
            <person name="Klenk H.P."/>
            <person name="Zhou Y."/>
            <person name="Lilburn T.G."/>
            <person name="Beck B.J."/>
            <person name="De Vos P."/>
            <person name="Vandamme P."/>
            <person name="Eisen J.A."/>
            <person name="Garrity G."/>
            <person name="Hugenholtz P."/>
            <person name="Kyrpides N.C."/>
        </authorList>
    </citation>
    <scope>NUCLEOTIDE SEQUENCE [LARGE SCALE GENOMIC DNA]</scope>
    <source>
        <strain evidence="2 3">VKM Ac-2538</strain>
    </source>
</reference>
<feature type="domain" description="ChrB N-terminal" evidence="1">
    <location>
        <begin position="23"/>
        <end position="174"/>
    </location>
</feature>
<dbReference type="RefSeq" id="WP_132192644.1">
    <property type="nucleotide sequence ID" value="NZ_SLWM01000015.1"/>
</dbReference>
<evidence type="ECO:0000313" key="2">
    <source>
        <dbReference type="EMBL" id="TCO17146.1"/>
    </source>
</evidence>
<dbReference type="InterPro" id="IPR046858">
    <property type="entry name" value="ChrB_N"/>
</dbReference>
<comment type="caution">
    <text evidence="2">The sequence shown here is derived from an EMBL/GenBank/DDBJ whole genome shotgun (WGS) entry which is preliminary data.</text>
</comment>